<dbReference type="AlphaFoldDB" id="A0A1G8X1J6"/>
<dbReference type="RefSeq" id="WP_089678080.1">
    <property type="nucleotide sequence ID" value="NZ_FNFO01000001.1"/>
</dbReference>
<sequence length="424" mass="46025">MNKKLIFIALAVVIAAAAAYFAFFRDEAPSLQVEMAVVRTGDLYNAVTATGTIQPLTQVEVGTQVSGTIEKIYVDFNTEVKKGDLMAELDRTALHASLAEMQASLSSAQNELDYQQKNYNRMAQLHQAKTVSDTDYEQALYQLNSAKATVAQRTSELNRAKTNLNYASIYSPIDGVVLSRSVDEGQTVAASYSTPTLFTIAQDLTKMQVEADVDEADIGQVKRGQRVSFTVDAFPDDAFEGEVTQVRLEPTEESNVVTYTVIIQAENPEGKLMPGMTASTTIYTKEAKNVLMLEAKALRFHPDPVLLQVYERQTQVSVTMPDRPPQDALSQEDAPPAMQPVANHQTTPADNTPDAASAEVWVKHGQTLQPVQVTTGLSDGTHVEIRSGLQAGDQVVASMTIQSAQPSPAAPGSSPFMPQPPGRR</sequence>
<dbReference type="InterPro" id="IPR058792">
    <property type="entry name" value="Beta-barrel_RND_2"/>
</dbReference>
<dbReference type="InterPro" id="IPR058625">
    <property type="entry name" value="MdtA-like_BSH"/>
</dbReference>
<evidence type="ECO:0000259" key="3">
    <source>
        <dbReference type="Pfam" id="PF25876"/>
    </source>
</evidence>
<organism evidence="7 8">
    <name type="scientific">Catalinimonas alkaloidigena</name>
    <dbReference type="NCBI Taxonomy" id="1075417"/>
    <lineage>
        <taxon>Bacteria</taxon>
        <taxon>Pseudomonadati</taxon>
        <taxon>Bacteroidota</taxon>
        <taxon>Cytophagia</taxon>
        <taxon>Cytophagales</taxon>
        <taxon>Catalimonadaceae</taxon>
        <taxon>Catalinimonas</taxon>
    </lineage>
</organism>
<evidence type="ECO:0000259" key="6">
    <source>
        <dbReference type="Pfam" id="PF25975"/>
    </source>
</evidence>
<dbReference type="Gene3D" id="1.10.287.470">
    <property type="entry name" value="Helix hairpin bin"/>
    <property type="match status" value="1"/>
</dbReference>
<dbReference type="Pfam" id="PF25975">
    <property type="entry name" value="CzcB_C"/>
    <property type="match status" value="1"/>
</dbReference>
<reference evidence="7 8" key="1">
    <citation type="submission" date="2016-10" db="EMBL/GenBank/DDBJ databases">
        <authorList>
            <person name="de Groot N.N."/>
        </authorList>
    </citation>
    <scope>NUCLEOTIDE SEQUENCE [LARGE SCALE GENOMIC DNA]</scope>
    <source>
        <strain evidence="7 8">DSM 25186</strain>
    </source>
</reference>
<evidence type="ECO:0000259" key="5">
    <source>
        <dbReference type="Pfam" id="PF25954"/>
    </source>
</evidence>
<dbReference type="Pfam" id="PF25876">
    <property type="entry name" value="HH_MFP_RND"/>
    <property type="match status" value="1"/>
</dbReference>
<proteinExistence type="inferred from homology"/>
<feature type="region of interest" description="Disordered" evidence="2">
    <location>
        <begin position="319"/>
        <end position="355"/>
    </location>
</feature>
<dbReference type="InterPro" id="IPR058649">
    <property type="entry name" value="CzcB_C"/>
</dbReference>
<feature type="compositionally biased region" description="Low complexity" evidence="2">
    <location>
        <begin position="402"/>
        <end position="415"/>
    </location>
</feature>
<protein>
    <submittedName>
        <fullName evidence="7">HlyD family secretion protein</fullName>
    </submittedName>
</protein>
<dbReference type="OrthoDB" id="7057889at2"/>
<feature type="domain" description="Multidrug resistance protein MdtA-like alpha-helical hairpin" evidence="3">
    <location>
        <begin position="98"/>
        <end position="167"/>
    </location>
</feature>
<dbReference type="SUPFAM" id="SSF111369">
    <property type="entry name" value="HlyD-like secretion proteins"/>
    <property type="match status" value="1"/>
</dbReference>
<evidence type="ECO:0000256" key="2">
    <source>
        <dbReference type="SAM" id="MobiDB-lite"/>
    </source>
</evidence>
<dbReference type="EMBL" id="FNFO01000001">
    <property type="protein sequence ID" value="SDJ84331.1"/>
    <property type="molecule type" value="Genomic_DNA"/>
</dbReference>
<feature type="domain" description="Multidrug resistance protein MdtA-like barrel-sandwich hybrid" evidence="4">
    <location>
        <begin position="58"/>
        <end position="197"/>
    </location>
</feature>
<dbReference type="PANTHER" id="PTHR30469">
    <property type="entry name" value="MULTIDRUG RESISTANCE PROTEIN MDTA"/>
    <property type="match status" value="1"/>
</dbReference>
<dbReference type="FunFam" id="2.40.30.170:FF:000010">
    <property type="entry name" value="Efflux RND transporter periplasmic adaptor subunit"/>
    <property type="match status" value="1"/>
</dbReference>
<evidence type="ECO:0000313" key="8">
    <source>
        <dbReference type="Proteomes" id="UP000198510"/>
    </source>
</evidence>
<feature type="domain" description="CzcB-like C-terminal circularly permuted SH3-like" evidence="6">
    <location>
        <begin position="360"/>
        <end position="398"/>
    </location>
</feature>
<evidence type="ECO:0000256" key="1">
    <source>
        <dbReference type="ARBA" id="ARBA00009477"/>
    </source>
</evidence>
<dbReference type="PANTHER" id="PTHR30469:SF33">
    <property type="entry name" value="SLR1207 PROTEIN"/>
    <property type="match status" value="1"/>
</dbReference>
<dbReference type="Proteomes" id="UP000198510">
    <property type="component" value="Unassembled WGS sequence"/>
</dbReference>
<evidence type="ECO:0000259" key="4">
    <source>
        <dbReference type="Pfam" id="PF25917"/>
    </source>
</evidence>
<keyword evidence="8" id="KW-1185">Reference proteome</keyword>
<evidence type="ECO:0000313" key="7">
    <source>
        <dbReference type="EMBL" id="SDJ84331.1"/>
    </source>
</evidence>
<dbReference type="Gene3D" id="2.40.30.170">
    <property type="match status" value="1"/>
</dbReference>
<dbReference type="Gene3D" id="2.40.420.20">
    <property type="match status" value="1"/>
</dbReference>
<name>A0A1G8X1J6_9BACT</name>
<dbReference type="GO" id="GO:0015562">
    <property type="term" value="F:efflux transmembrane transporter activity"/>
    <property type="evidence" value="ECO:0007669"/>
    <property type="project" value="TreeGrafter"/>
</dbReference>
<dbReference type="InterPro" id="IPR006143">
    <property type="entry name" value="RND_pump_MFP"/>
</dbReference>
<dbReference type="Gene3D" id="2.40.50.100">
    <property type="match status" value="1"/>
</dbReference>
<dbReference type="STRING" id="1075417.SAMN05421823_101238"/>
<feature type="domain" description="CusB-like beta-barrel" evidence="5">
    <location>
        <begin position="209"/>
        <end position="283"/>
    </location>
</feature>
<dbReference type="Pfam" id="PF25917">
    <property type="entry name" value="BSH_RND"/>
    <property type="match status" value="1"/>
</dbReference>
<feature type="region of interest" description="Disordered" evidence="2">
    <location>
        <begin position="396"/>
        <end position="424"/>
    </location>
</feature>
<accession>A0A1G8X1J6</accession>
<dbReference type="NCBIfam" id="TIGR01730">
    <property type="entry name" value="RND_mfp"/>
    <property type="match status" value="1"/>
</dbReference>
<dbReference type="GO" id="GO:1990281">
    <property type="term" value="C:efflux pump complex"/>
    <property type="evidence" value="ECO:0007669"/>
    <property type="project" value="TreeGrafter"/>
</dbReference>
<gene>
    <name evidence="7" type="ORF">SAMN05421823_101238</name>
</gene>
<comment type="similarity">
    <text evidence="1">Belongs to the membrane fusion protein (MFP) (TC 8.A.1) family.</text>
</comment>
<dbReference type="Pfam" id="PF25954">
    <property type="entry name" value="Beta-barrel_RND_2"/>
    <property type="match status" value="1"/>
</dbReference>
<dbReference type="InterPro" id="IPR058624">
    <property type="entry name" value="MdtA-like_HH"/>
</dbReference>